<comment type="subcellular location">
    <subcellularLocation>
        <location evidence="1">Cell membrane</location>
        <topology evidence="1">Lipid-anchor</topology>
        <topology evidence="1">GPI-anchor</topology>
    </subcellularLocation>
</comment>
<keyword evidence="3" id="KW-0472">Membrane</keyword>
<organism evidence="9 10">
    <name type="scientific">Hibiscus sabdariffa</name>
    <name type="common">roselle</name>
    <dbReference type="NCBI Taxonomy" id="183260"/>
    <lineage>
        <taxon>Eukaryota</taxon>
        <taxon>Viridiplantae</taxon>
        <taxon>Streptophyta</taxon>
        <taxon>Embryophyta</taxon>
        <taxon>Tracheophyta</taxon>
        <taxon>Spermatophyta</taxon>
        <taxon>Magnoliopsida</taxon>
        <taxon>eudicotyledons</taxon>
        <taxon>Gunneridae</taxon>
        <taxon>Pentapetalae</taxon>
        <taxon>rosids</taxon>
        <taxon>malvids</taxon>
        <taxon>Malvales</taxon>
        <taxon>Malvaceae</taxon>
        <taxon>Malvoideae</taxon>
        <taxon>Hibiscus</taxon>
    </lineage>
</organism>
<dbReference type="InterPro" id="IPR056900">
    <property type="entry name" value="COB_C"/>
</dbReference>
<keyword evidence="4" id="KW-0732">Signal</keyword>
<accession>A0ABR2EZI3</accession>
<dbReference type="InterPro" id="IPR006918">
    <property type="entry name" value="COBRA_pln"/>
</dbReference>
<evidence type="ECO:0000256" key="6">
    <source>
        <dbReference type="ARBA" id="ARBA00023288"/>
    </source>
</evidence>
<evidence type="ECO:0000256" key="5">
    <source>
        <dbReference type="ARBA" id="ARBA00023180"/>
    </source>
</evidence>
<proteinExistence type="inferred from homology"/>
<keyword evidence="3" id="KW-0336">GPI-anchor</keyword>
<evidence type="ECO:0000256" key="1">
    <source>
        <dbReference type="ARBA" id="ARBA00004609"/>
    </source>
</evidence>
<reference evidence="9 10" key="1">
    <citation type="journal article" date="2024" name="G3 (Bethesda)">
        <title>Genome assembly of Hibiscus sabdariffa L. provides insights into metabolisms of medicinal natural products.</title>
        <authorList>
            <person name="Kim T."/>
        </authorList>
    </citation>
    <scope>NUCLEOTIDE SEQUENCE [LARGE SCALE GENOMIC DNA]</scope>
    <source>
        <strain evidence="9">TK-2024</strain>
        <tissue evidence="9">Old leaves</tissue>
    </source>
</reference>
<dbReference type="Proteomes" id="UP001472677">
    <property type="component" value="Unassembled WGS sequence"/>
</dbReference>
<feature type="domain" description="COBRA C-terminal" evidence="8">
    <location>
        <begin position="234"/>
        <end position="354"/>
    </location>
</feature>
<dbReference type="PANTHER" id="PTHR31673:SF30">
    <property type="entry name" value="COBRA-LIKE PROTEIN 6"/>
    <property type="match status" value="1"/>
</dbReference>
<evidence type="ECO:0000256" key="7">
    <source>
        <dbReference type="PIRNR" id="PIRNR038122"/>
    </source>
</evidence>
<dbReference type="PIRSF" id="PIRSF038122">
    <property type="entry name" value="COBRA"/>
    <property type="match status" value="1"/>
</dbReference>
<evidence type="ECO:0000259" key="8">
    <source>
        <dbReference type="Pfam" id="PF25079"/>
    </source>
</evidence>
<evidence type="ECO:0000313" key="10">
    <source>
        <dbReference type="Proteomes" id="UP001472677"/>
    </source>
</evidence>
<keyword evidence="10" id="KW-1185">Reference proteome</keyword>
<evidence type="ECO:0000256" key="4">
    <source>
        <dbReference type="ARBA" id="ARBA00022729"/>
    </source>
</evidence>
<dbReference type="Pfam" id="PF04833">
    <property type="entry name" value="COBRA"/>
    <property type="match status" value="1"/>
</dbReference>
<gene>
    <name evidence="9" type="ORF">V6N12_006688</name>
</gene>
<evidence type="ECO:0000256" key="2">
    <source>
        <dbReference type="ARBA" id="ARBA00005507"/>
    </source>
</evidence>
<sequence>MKINLFSFVVRRSSDVVLFLIFFFLFSSILPSFGYDPLDPYGNITIKWDLLQSDSGSNYVKVSILNFQKYRHIEQPGWKLGWDWKGKEAIWNMQGAEATEQGNCSRFKGGQLPHCCERTPSIIDLLPGTPYNMQTSNCCKGGVLSSMTQDPSKYGSIFQMSVSAANKADFDMPENFTLGVQGYTCGQPVQVALSKYSSDGRRWTQALGKYSSDHGGTWNVTCMYSQFLASTTPKCCVSLSAFYNSTIVPCPMCSCSCQGLPGAKCLNSGQTPSLLQEIKDTNGQPPSLVRCSGHMCPIWIHWHVKQSYTQYWRVKITVHNQNIVKNYSEWNMVVLHPNLKSIEQVFSFNYEPLNPYGFISKLSSICSAMPLVCGLKRLMHKSAILTQNIMRSAADDTGMFWGIKFYNDVLLQEGDSGNVQSEILLHKDSKIFTFREGWGFPRRILFNGDECVMPPPDQYPRLPNIGQHDAKFSIIALFFPFLLLILLCV</sequence>
<dbReference type="PANTHER" id="PTHR31673">
    <property type="entry name" value="PROTEIN COBRA"/>
    <property type="match status" value="1"/>
</dbReference>
<feature type="domain" description="COBRA C-terminal" evidence="8">
    <location>
        <begin position="392"/>
        <end position="460"/>
    </location>
</feature>
<name>A0ABR2EZI3_9ROSI</name>
<keyword evidence="5" id="KW-0325">Glycoprotein</keyword>
<dbReference type="EMBL" id="JBBPBM010000009">
    <property type="protein sequence ID" value="KAK8568124.1"/>
    <property type="molecule type" value="Genomic_DNA"/>
</dbReference>
<comment type="caution">
    <text evidence="9">The sequence shown here is derived from an EMBL/GenBank/DDBJ whole genome shotgun (WGS) entry which is preliminary data.</text>
</comment>
<dbReference type="Pfam" id="PF25079">
    <property type="entry name" value="COB_C"/>
    <property type="match status" value="2"/>
</dbReference>
<evidence type="ECO:0000256" key="3">
    <source>
        <dbReference type="ARBA" id="ARBA00022622"/>
    </source>
</evidence>
<comment type="similarity">
    <text evidence="2 7">Belongs to the COBRA family.</text>
</comment>
<keyword evidence="6" id="KW-0449">Lipoprotein</keyword>
<evidence type="ECO:0000313" key="9">
    <source>
        <dbReference type="EMBL" id="KAK8568124.1"/>
    </source>
</evidence>
<protein>
    <recommendedName>
        <fullName evidence="7">COBRA-like protein</fullName>
    </recommendedName>
</protein>